<dbReference type="SUPFAM" id="SSF47789">
    <property type="entry name" value="C-terminal domain of RNA polymerase alpha subunit"/>
    <property type="match status" value="1"/>
</dbReference>
<sequence>MIALPTLAAPAKRALVAKGIESLHELCPYTRREVASWHGIGPNALFVLEAELLKHNLAFKMEEPST</sequence>
<dbReference type="RefSeq" id="WP_159563075.1">
    <property type="nucleotide sequence ID" value="NZ_CAXPIM010000142.1"/>
</dbReference>
<name>A0ABY8B399_9BACL</name>
<organism evidence="1 2">
    <name type="scientific">Exiguobacterium profundum</name>
    <dbReference type="NCBI Taxonomy" id="307643"/>
    <lineage>
        <taxon>Bacteria</taxon>
        <taxon>Bacillati</taxon>
        <taxon>Bacillota</taxon>
        <taxon>Bacilli</taxon>
        <taxon>Bacillales</taxon>
        <taxon>Bacillales Family XII. Incertae Sedis</taxon>
        <taxon>Exiguobacterium</taxon>
    </lineage>
</organism>
<evidence type="ECO:0000313" key="1">
    <source>
        <dbReference type="EMBL" id="WED55528.1"/>
    </source>
</evidence>
<reference evidence="1 2" key="1">
    <citation type="submission" date="2022-10" db="EMBL/GenBank/DDBJ databases">
        <title>Complete genome sequence of Exiguobacterium profundum TSS-3 isolated from an extremely saline-alkaline spring located in Ixtapa, Chiapas-Mexico.</title>
        <authorList>
            <person name="Rincon-Rosales R."/>
            <person name="Rogel M.A."/>
            <person name="Rincon-Molina C.I."/>
            <person name="Guerrero G."/>
            <person name="Manzano-Gomez L.A."/>
            <person name="Lopez-Lopez A."/>
            <person name="Rincon Molina F.A."/>
            <person name="Martinez-Romero E."/>
        </authorList>
    </citation>
    <scope>NUCLEOTIDE SEQUENCE [LARGE SCALE GENOMIC DNA]</scope>
    <source>
        <strain evidence="1 2">TSS-3</strain>
    </source>
</reference>
<evidence type="ECO:0008006" key="3">
    <source>
        <dbReference type="Google" id="ProtNLM"/>
    </source>
</evidence>
<gene>
    <name evidence="1" type="ORF">OE059_01380</name>
</gene>
<dbReference type="EMBL" id="CP109617">
    <property type="protein sequence ID" value="WED55528.1"/>
    <property type="molecule type" value="Genomic_DNA"/>
</dbReference>
<keyword evidence="2" id="KW-1185">Reference proteome</keyword>
<evidence type="ECO:0000313" key="2">
    <source>
        <dbReference type="Proteomes" id="UP001219957"/>
    </source>
</evidence>
<dbReference type="GeneID" id="99710541"/>
<protein>
    <recommendedName>
        <fullName evidence="3">DNA-binding protein</fullName>
    </recommendedName>
</protein>
<dbReference type="Gene3D" id="1.10.150.20">
    <property type="entry name" value="5' to 3' exonuclease, C-terminal subdomain"/>
    <property type="match status" value="1"/>
</dbReference>
<dbReference type="Proteomes" id="UP001219957">
    <property type="component" value="Chromosome"/>
</dbReference>
<accession>A0ABY8B399</accession>
<proteinExistence type="predicted"/>